<dbReference type="AlphaFoldDB" id="A0A1Q5Q0P5"/>
<accession>A0A1Q5Q0P5</accession>
<dbReference type="NCBIfam" id="TIGR03083">
    <property type="entry name" value="maleylpyruvate isomerase family mycothiol-dependent enzyme"/>
    <property type="match status" value="1"/>
</dbReference>
<sequence length="203" mass="22200">MSLAQRERHSLIDLLGSVGPDAPTLCEGWTTADLAAHLFVRENRPRALPGMSGGRFRDVAEREMAQAFDELGYEGILARLAGGPPALMQVADAAMNTIEYFVHHEDVRRAGVVDSEEYVRPLSEADRVELARRLGLMAAAVPAPDAFPTYLHATDLPEPLTWKLRGATGPVARRVVGPVGEVTLWLLGRYDHARVSDDLRALP</sequence>
<gene>
    <name evidence="1" type="ORF">BSZ39_10835</name>
</gene>
<dbReference type="EMBL" id="MQVR01000080">
    <property type="protein sequence ID" value="OKL53180.1"/>
    <property type="molecule type" value="Genomic_DNA"/>
</dbReference>
<dbReference type="InterPro" id="IPR034660">
    <property type="entry name" value="DinB/YfiT-like"/>
</dbReference>
<proteinExistence type="predicted"/>
<evidence type="ECO:0000313" key="1">
    <source>
        <dbReference type="EMBL" id="OKL53180.1"/>
    </source>
</evidence>
<reference evidence="2" key="1">
    <citation type="submission" date="2016-12" db="EMBL/GenBank/DDBJ databases">
        <authorList>
            <person name="Meng X."/>
        </authorList>
    </citation>
    <scope>NUCLEOTIDE SEQUENCE [LARGE SCALE GENOMIC DNA]</scope>
    <source>
        <strain evidence="2">DSM 19116</strain>
    </source>
</reference>
<dbReference type="Proteomes" id="UP000185628">
    <property type="component" value="Unassembled WGS sequence"/>
</dbReference>
<dbReference type="InterPro" id="IPR017517">
    <property type="entry name" value="Maleyloyr_isom"/>
</dbReference>
<name>A0A1Q5Q0P5_9ACTO</name>
<keyword evidence="2" id="KW-1185">Reference proteome</keyword>
<comment type="caution">
    <text evidence="1">The sequence shown here is derived from an EMBL/GenBank/DDBJ whole genome shotgun (WGS) entry which is preliminary data.</text>
</comment>
<dbReference type="RefSeq" id="WP_073717348.1">
    <property type="nucleotide sequence ID" value="NZ_MQVR01000080.1"/>
</dbReference>
<organism evidence="1 2">
    <name type="scientific">Bowdeniella nasicola</name>
    <dbReference type="NCBI Taxonomy" id="208480"/>
    <lineage>
        <taxon>Bacteria</taxon>
        <taxon>Bacillati</taxon>
        <taxon>Actinomycetota</taxon>
        <taxon>Actinomycetes</taxon>
        <taxon>Actinomycetales</taxon>
        <taxon>Actinomycetaceae</taxon>
        <taxon>Bowdeniella</taxon>
    </lineage>
</organism>
<protein>
    <submittedName>
        <fullName evidence="1">TIGR03085 family protein</fullName>
    </submittedName>
</protein>
<evidence type="ECO:0000313" key="2">
    <source>
        <dbReference type="Proteomes" id="UP000185628"/>
    </source>
</evidence>
<dbReference type="NCBIfam" id="TIGR03085">
    <property type="entry name" value="TIGR03085 family metal-binding protein"/>
    <property type="match status" value="1"/>
</dbReference>
<dbReference type="SUPFAM" id="SSF109854">
    <property type="entry name" value="DinB/YfiT-like putative metalloenzymes"/>
    <property type="match status" value="1"/>
</dbReference>
<dbReference type="InterPro" id="IPR017519">
    <property type="entry name" value="CHP03085"/>
</dbReference>
<dbReference type="OrthoDB" id="3268903at2"/>